<proteinExistence type="predicted"/>
<dbReference type="AlphaFoldDB" id="A0A426X7I0"/>
<protein>
    <submittedName>
        <fullName evidence="1">Uncharacterized protein</fullName>
    </submittedName>
</protein>
<evidence type="ECO:0000313" key="2">
    <source>
        <dbReference type="Proteomes" id="UP000287651"/>
    </source>
</evidence>
<sequence>MAQGSSPKEDLDLPEDYRGLDDAVRSRWKFARRFVEGIRKLARNAKGDRRKKTGGLAVRLLEVAGVCGKLFNVKVKPKFEKWREPLLRKFWSERWLDRLYHRIRVAGQQLSVGKPPRWQVNRPYHRI</sequence>
<organism evidence="1 2">
    <name type="scientific">Ensete ventricosum</name>
    <name type="common">Abyssinian banana</name>
    <name type="synonym">Musa ensete</name>
    <dbReference type="NCBI Taxonomy" id="4639"/>
    <lineage>
        <taxon>Eukaryota</taxon>
        <taxon>Viridiplantae</taxon>
        <taxon>Streptophyta</taxon>
        <taxon>Embryophyta</taxon>
        <taxon>Tracheophyta</taxon>
        <taxon>Spermatophyta</taxon>
        <taxon>Magnoliopsida</taxon>
        <taxon>Liliopsida</taxon>
        <taxon>Zingiberales</taxon>
        <taxon>Musaceae</taxon>
        <taxon>Ensete</taxon>
    </lineage>
</organism>
<reference evidence="1 2" key="1">
    <citation type="journal article" date="2014" name="Agronomy (Basel)">
        <title>A Draft Genome Sequence for Ensete ventricosum, the Drought-Tolerant Tree Against Hunger.</title>
        <authorList>
            <person name="Harrison J."/>
            <person name="Moore K.A."/>
            <person name="Paszkiewicz K."/>
            <person name="Jones T."/>
            <person name="Grant M."/>
            <person name="Ambacheew D."/>
            <person name="Muzemil S."/>
            <person name="Studholme D.J."/>
        </authorList>
    </citation>
    <scope>NUCLEOTIDE SEQUENCE [LARGE SCALE GENOMIC DNA]</scope>
</reference>
<comment type="caution">
    <text evidence="1">The sequence shown here is derived from an EMBL/GenBank/DDBJ whole genome shotgun (WGS) entry which is preliminary data.</text>
</comment>
<dbReference type="EMBL" id="AMZH03025085">
    <property type="protein sequence ID" value="RRT35427.1"/>
    <property type="molecule type" value="Genomic_DNA"/>
</dbReference>
<gene>
    <name evidence="1" type="ORF">B296_00050900</name>
</gene>
<name>A0A426X7I0_ENSVE</name>
<evidence type="ECO:0000313" key="1">
    <source>
        <dbReference type="EMBL" id="RRT35427.1"/>
    </source>
</evidence>
<accession>A0A426X7I0</accession>
<dbReference type="Proteomes" id="UP000287651">
    <property type="component" value="Unassembled WGS sequence"/>
</dbReference>